<dbReference type="InterPro" id="IPR019135">
    <property type="entry name" value="Polycomb_protein_VEFS-Box"/>
</dbReference>
<evidence type="ECO:0000313" key="9">
    <source>
        <dbReference type="EMBL" id="KAA8911306.1"/>
    </source>
</evidence>
<name>A0A5J5F4Q9_9PEZI</name>
<evidence type="ECO:0000313" key="10">
    <source>
        <dbReference type="Proteomes" id="UP000326924"/>
    </source>
</evidence>
<keyword evidence="10" id="KW-1185">Reference proteome</keyword>
<dbReference type="EMBL" id="VXIS01000037">
    <property type="protein sequence ID" value="KAA8911306.1"/>
    <property type="molecule type" value="Genomic_DNA"/>
</dbReference>
<accession>A0A5J5F4Q9</accession>
<keyword evidence="5" id="KW-0805">Transcription regulation</keyword>
<dbReference type="GO" id="GO:0031490">
    <property type="term" value="F:chromatin DNA binding"/>
    <property type="evidence" value="ECO:0007669"/>
    <property type="project" value="TreeGrafter"/>
</dbReference>
<dbReference type="InParanoid" id="A0A5J5F4Q9"/>
<evidence type="ECO:0000256" key="1">
    <source>
        <dbReference type="ARBA" id="ARBA00007416"/>
    </source>
</evidence>
<evidence type="ECO:0000256" key="6">
    <source>
        <dbReference type="ARBA" id="ARBA00023163"/>
    </source>
</evidence>
<evidence type="ECO:0000256" key="2">
    <source>
        <dbReference type="ARBA" id="ARBA00022723"/>
    </source>
</evidence>
<dbReference type="Proteomes" id="UP000326924">
    <property type="component" value="Unassembled WGS sequence"/>
</dbReference>
<reference evidence="9 10" key="1">
    <citation type="submission" date="2019-09" db="EMBL/GenBank/DDBJ databases">
        <title>Draft genome of the ectomycorrhizal ascomycete Sphaerosporella brunnea.</title>
        <authorList>
            <consortium name="DOE Joint Genome Institute"/>
            <person name="Benucci G.M."/>
            <person name="Marozzi G."/>
            <person name="Antonielli L."/>
            <person name="Sanchez S."/>
            <person name="Marco P."/>
            <person name="Wang X."/>
            <person name="Falini L.B."/>
            <person name="Barry K."/>
            <person name="Haridas S."/>
            <person name="Lipzen A."/>
            <person name="Labutti K."/>
            <person name="Grigoriev I.V."/>
            <person name="Murat C."/>
            <person name="Martin F."/>
            <person name="Albertini E."/>
            <person name="Donnini D."/>
            <person name="Bonito G."/>
        </authorList>
    </citation>
    <scope>NUCLEOTIDE SEQUENCE [LARGE SCALE GENOMIC DNA]</scope>
    <source>
        <strain evidence="9 10">Sb_GMNB300</strain>
    </source>
</reference>
<evidence type="ECO:0000256" key="3">
    <source>
        <dbReference type="ARBA" id="ARBA00022771"/>
    </source>
</evidence>
<keyword evidence="3" id="KW-0863">Zinc-finger</keyword>
<keyword evidence="4" id="KW-0862">Zinc</keyword>
<comment type="similarity">
    <text evidence="1">Belongs to the VEFS (VRN2-EMF2-FIS2-SU(Z)12) family.</text>
</comment>
<dbReference type="PANTHER" id="PTHR22597">
    <property type="entry name" value="POLYCOMB GROUP PROTEIN"/>
    <property type="match status" value="1"/>
</dbReference>
<dbReference type="AlphaFoldDB" id="A0A5J5F4Q9"/>
<evidence type="ECO:0000256" key="7">
    <source>
        <dbReference type="SAM" id="MobiDB-lite"/>
    </source>
</evidence>
<dbReference type="SUPFAM" id="SSF57903">
    <property type="entry name" value="FYVE/PHD zinc finger"/>
    <property type="match status" value="1"/>
</dbReference>
<sequence length="767" mass="88219">MAPLALTENGRKKFTGNVTMYEEIYRYRQRVFLVRNVNAVLDMSNKQKRLRQTTMELDTSGEHDERSPSVATQPRPRKTIGQIWNDLQPAKPAPGSRSESRLRVIVNYLKRSRQPTPRHVPFPVRHGTSFTCRVKLTIWYLQNGTATEDPGIEEQLLCESETCTVSIDDDESATIEMDDWFVIKHGKLCVQLQDAFGRYDFRMAAGYRYELCLSSIDENRSWPPFSAWPPPTMQRSHPAANSDPVKVELVVRIDAPGGRTPSLSEHKAFFRIPGSSEMIPANLSLGTDFGWYHPDHPRFSQSAAVTPPRPLTPDSASPALRGNLTILTYYTFCAPVENSRSWYGPPDLKGQHSFGVLGYACVFCDGRQFPDCSYLHFHLVTAHELLSFKVKSSARPMTGLRSGTQNHDRYVEVIVDLSKEGPVRASNDVPDHRDFRWVRPLKPLDVQRILRGDWSWLNQKKSPGILGLRRDGTEETSAVLPERKIDWKNIPAIPERQRRKFRVKKPRMLKPRKRIYLRTQSKRYMEVGEYLSESDDDVDEEWLVRKHDETICDFEDIASNEHEFMKLWDRHMFEERIVAYYHVGPSLIRFAQKHKELLRESPLLVEFWKHCLNQLQFRTIDAEALRMVMEEIKGGKEEWSSVGKSQWGLGINGPYIHDVPLEESPAQMQTPTSRKKGKGKATKAADAMDIDEPSTRKDLAVGASRAKESKTEIQTGMCKQECGMPWHRSDMVRCCGKNCDATWHHRSCYPDEKLGRWVQGWVCPKCR</sequence>
<dbReference type="PANTHER" id="PTHR22597:SF0">
    <property type="entry name" value="POLYCOMB PROTEIN SUZ12"/>
    <property type="match status" value="1"/>
</dbReference>
<dbReference type="GO" id="GO:0008270">
    <property type="term" value="F:zinc ion binding"/>
    <property type="evidence" value="ECO:0007669"/>
    <property type="project" value="UniProtKB-KW"/>
</dbReference>
<feature type="region of interest" description="Disordered" evidence="7">
    <location>
        <begin position="665"/>
        <end position="706"/>
    </location>
</feature>
<proteinExistence type="inferred from homology"/>
<gene>
    <name evidence="9" type="ORF">FN846DRAFT_449796</name>
</gene>
<feature type="domain" description="Polycomb protein VEFS-Box" evidence="8">
    <location>
        <begin position="509"/>
        <end position="623"/>
    </location>
</feature>
<protein>
    <recommendedName>
        <fullName evidence="8">Polycomb protein VEFS-Box domain-containing protein</fullName>
    </recommendedName>
</protein>
<dbReference type="InterPro" id="IPR011011">
    <property type="entry name" value="Znf_FYVE_PHD"/>
</dbReference>
<dbReference type="Pfam" id="PF09733">
    <property type="entry name" value="VEFS-Box"/>
    <property type="match status" value="1"/>
</dbReference>
<dbReference type="CDD" id="cd15489">
    <property type="entry name" value="PHD_SF"/>
    <property type="match status" value="1"/>
</dbReference>
<organism evidence="9 10">
    <name type="scientific">Sphaerosporella brunnea</name>
    <dbReference type="NCBI Taxonomy" id="1250544"/>
    <lineage>
        <taxon>Eukaryota</taxon>
        <taxon>Fungi</taxon>
        <taxon>Dikarya</taxon>
        <taxon>Ascomycota</taxon>
        <taxon>Pezizomycotina</taxon>
        <taxon>Pezizomycetes</taxon>
        <taxon>Pezizales</taxon>
        <taxon>Pyronemataceae</taxon>
        <taxon>Sphaerosporella</taxon>
    </lineage>
</organism>
<comment type="caution">
    <text evidence="9">The sequence shown here is derived from an EMBL/GenBank/DDBJ whole genome shotgun (WGS) entry which is preliminary data.</text>
</comment>
<evidence type="ECO:0000259" key="8">
    <source>
        <dbReference type="Pfam" id="PF09733"/>
    </source>
</evidence>
<dbReference type="OrthoDB" id="166746at2759"/>
<keyword evidence="6" id="KW-0804">Transcription</keyword>
<feature type="compositionally biased region" description="Basic and acidic residues" evidence="7">
    <location>
        <begin position="693"/>
        <end position="706"/>
    </location>
</feature>
<dbReference type="CDD" id="cd21552">
    <property type="entry name" value="VEFS-box_ctSUZ12-like"/>
    <property type="match status" value="1"/>
</dbReference>
<keyword evidence="2" id="KW-0479">Metal-binding</keyword>
<dbReference type="GO" id="GO:0016586">
    <property type="term" value="C:RSC-type complex"/>
    <property type="evidence" value="ECO:0007669"/>
    <property type="project" value="TreeGrafter"/>
</dbReference>
<evidence type="ECO:0000256" key="5">
    <source>
        <dbReference type="ARBA" id="ARBA00023015"/>
    </source>
</evidence>
<evidence type="ECO:0000256" key="4">
    <source>
        <dbReference type="ARBA" id="ARBA00022833"/>
    </source>
</evidence>